<protein>
    <submittedName>
        <fullName evidence="1">Uncharacterized protein</fullName>
    </submittedName>
</protein>
<evidence type="ECO:0000313" key="2">
    <source>
        <dbReference type="Proteomes" id="UP000574761"/>
    </source>
</evidence>
<organism evidence="1 2">
    <name type="scientific">Mycoplana azooxidifex</name>
    <dbReference type="NCBI Taxonomy" id="1636188"/>
    <lineage>
        <taxon>Bacteria</taxon>
        <taxon>Pseudomonadati</taxon>
        <taxon>Pseudomonadota</taxon>
        <taxon>Alphaproteobacteria</taxon>
        <taxon>Hyphomicrobiales</taxon>
        <taxon>Rhizobiaceae</taxon>
        <taxon>Mycoplana</taxon>
    </lineage>
</organism>
<comment type="caution">
    <text evidence="1">The sequence shown here is derived from an EMBL/GenBank/DDBJ whole genome shotgun (WGS) entry which is preliminary data.</text>
</comment>
<sequence>MFVPKDAFKPAEELSTDLWANYGIPEVLLVDNSGGLIRAMFANGDVRLETDLCRREEAEEDVSW</sequence>
<proteinExistence type="predicted"/>
<evidence type="ECO:0000313" key="1">
    <source>
        <dbReference type="EMBL" id="MBB3978610.1"/>
    </source>
</evidence>
<dbReference type="Proteomes" id="UP000574761">
    <property type="component" value="Unassembled WGS sequence"/>
</dbReference>
<keyword evidence="2" id="KW-1185">Reference proteome</keyword>
<dbReference type="EMBL" id="JACIEE010000008">
    <property type="protein sequence ID" value="MBB3978610.1"/>
    <property type="molecule type" value="Genomic_DNA"/>
</dbReference>
<reference evidence="1 2" key="1">
    <citation type="submission" date="2020-08" db="EMBL/GenBank/DDBJ databases">
        <title>Genomic Encyclopedia of Type Strains, Phase IV (KMG-IV): sequencing the most valuable type-strain genomes for metagenomic binning, comparative biology and taxonomic classification.</title>
        <authorList>
            <person name="Goeker M."/>
        </authorList>
    </citation>
    <scope>NUCLEOTIDE SEQUENCE [LARGE SCALE GENOMIC DNA]</scope>
    <source>
        <strain evidence="1 2">DSM 100211</strain>
    </source>
</reference>
<dbReference type="AlphaFoldDB" id="A0A7W6D8G4"/>
<dbReference type="RefSeq" id="WP_183806877.1">
    <property type="nucleotide sequence ID" value="NZ_JACIEE010000008.1"/>
</dbReference>
<name>A0A7W6D8G4_9HYPH</name>
<accession>A0A7W6D8G4</accession>
<gene>
    <name evidence="1" type="ORF">GGQ64_003845</name>
</gene>